<evidence type="ECO:0000256" key="1">
    <source>
        <dbReference type="SAM" id="MobiDB-lite"/>
    </source>
</evidence>
<sequence>MARHSMQAAAAELDASMRGQAASEEAVCWLAAGSDSAWQHALACSKDDAGSVNHFRSVLARVTSHEQVTREEADSRALQATVCRLLDMGRPLLAWRSCINKGLQNQSTGARWSGRAQEKALLHALTGHAKSNLAKPEVCASVLVTLTLLGAHSEAWEVKAALAVAQGCAPGAMIPLLPAGREVSRCLQSLAASGSWADFLANASFAPLSEVIRIACWAFPSRSLSHHVLHILHQAQRLDISSAEDAQSFPDLMTAVIPKFQVNQGEQLAQRAISQRWPVLAVLATCSHSPVDSTTAFSAWLHATLPAACIAASTDASDASTASNPIPSADPGCLQRLIAHACTCGRHDDVMQGCQLFKRNLPLESFVTFIQAYAWGQYSAMDAHLQQAGQQLYDSCMATTPRSTDAGSPDSNLTWALQTWWAIAEASLQHAATFCDRLALLRRLVTIDVPLREGNGNLRFRALKVAYELLGDTAQPCLQWQAGRHWVDAPAVLKLLLYQERWHDARRWARLTDQPQEAVTKAMQRTMHLLKMLSRRLDLKQDADMLPARDSLPPVPEAGQHQDHRQAFWRLLQDKVVQLAPRLPPEHLQAAVHLALEDGDLVLARTLSLELASPPIELALALLQLRAARVLGLSPAQVAGLPPSDALLLLLSATAEACQVAQEWKACWQIGDASVATITAQAYLKGLLAAHHSGVVTAGMGMCNLKHFTTFTQELQDASLVGNALLRLLLERHAALPAQVEADIMLRVHWCYAASACEQGTAALVQVAAASLPRLHAAGELKALAALAAGLGKFKAVRRAMDLLAGEQGIELLLARDNRLATAPGAPGKQLSQLAVLAALQKNPKSKELVPLAHHFFTLPRRMAASQLSKEAQRTTADAMGKPRKASDASSASPERITALLRAADSLVAAQCSRQAAECAQLAAQLAQELYTG</sequence>
<evidence type="ECO:0000259" key="2">
    <source>
        <dbReference type="Pfam" id="PF14649"/>
    </source>
</evidence>
<name>A0AAW1NPW3_9CHLO</name>
<dbReference type="AlphaFoldDB" id="A0AAW1NPW3"/>
<proteinExistence type="predicted"/>
<dbReference type="EMBL" id="JALJOQ010000156">
    <property type="protein sequence ID" value="KAK9792963.1"/>
    <property type="molecule type" value="Genomic_DNA"/>
</dbReference>
<protein>
    <recommendedName>
        <fullName evidence="2">Spatacsin C-terminal domain-containing protein</fullName>
    </recommendedName>
</protein>
<dbReference type="Proteomes" id="UP001465755">
    <property type="component" value="Unassembled WGS sequence"/>
</dbReference>
<dbReference type="PANTHER" id="PTHR13650:SF0">
    <property type="entry name" value="SPATACSIN"/>
    <property type="match status" value="1"/>
</dbReference>
<evidence type="ECO:0000313" key="3">
    <source>
        <dbReference type="EMBL" id="KAK9792963.1"/>
    </source>
</evidence>
<dbReference type="Pfam" id="PF14649">
    <property type="entry name" value="Spatacsin_C"/>
    <property type="match status" value="1"/>
</dbReference>
<dbReference type="InterPro" id="IPR028107">
    <property type="entry name" value="Spatacsin_C_dom"/>
</dbReference>
<dbReference type="GO" id="GO:0005737">
    <property type="term" value="C:cytoplasm"/>
    <property type="evidence" value="ECO:0007669"/>
    <property type="project" value="TreeGrafter"/>
</dbReference>
<keyword evidence="4" id="KW-1185">Reference proteome</keyword>
<dbReference type="InterPro" id="IPR028103">
    <property type="entry name" value="Spatacsin"/>
</dbReference>
<reference evidence="3 4" key="1">
    <citation type="journal article" date="2024" name="Nat. Commun.">
        <title>Phylogenomics reveals the evolutionary origins of lichenization in chlorophyte algae.</title>
        <authorList>
            <person name="Puginier C."/>
            <person name="Libourel C."/>
            <person name="Otte J."/>
            <person name="Skaloud P."/>
            <person name="Haon M."/>
            <person name="Grisel S."/>
            <person name="Petersen M."/>
            <person name="Berrin J.G."/>
            <person name="Delaux P.M."/>
            <person name="Dal Grande F."/>
            <person name="Keller J."/>
        </authorList>
    </citation>
    <scope>NUCLEOTIDE SEQUENCE [LARGE SCALE GENOMIC DNA]</scope>
    <source>
        <strain evidence="3 4">SAG 2036</strain>
    </source>
</reference>
<comment type="caution">
    <text evidence="3">The sequence shown here is derived from an EMBL/GenBank/DDBJ whole genome shotgun (WGS) entry which is preliminary data.</text>
</comment>
<feature type="compositionally biased region" description="Polar residues" evidence="1">
    <location>
        <begin position="867"/>
        <end position="876"/>
    </location>
</feature>
<dbReference type="PANTHER" id="PTHR13650">
    <property type="entry name" value="SPATACSIN"/>
    <property type="match status" value="1"/>
</dbReference>
<evidence type="ECO:0000313" key="4">
    <source>
        <dbReference type="Proteomes" id="UP001465755"/>
    </source>
</evidence>
<organism evidence="3 4">
    <name type="scientific">Symbiochloris irregularis</name>
    <dbReference type="NCBI Taxonomy" id="706552"/>
    <lineage>
        <taxon>Eukaryota</taxon>
        <taxon>Viridiplantae</taxon>
        <taxon>Chlorophyta</taxon>
        <taxon>core chlorophytes</taxon>
        <taxon>Trebouxiophyceae</taxon>
        <taxon>Trebouxiales</taxon>
        <taxon>Trebouxiaceae</taxon>
        <taxon>Symbiochloris</taxon>
    </lineage>
</organism>
<gene>
    <name evidence="3" type="ORF">WJX73_001136</name>
</gene>
<feature type="domain" description="Spatacsin C-terminal" evidence="2">
    <location>
        <begin position="720"/>
        <end position="924"/>
    </location>
</feature>
<feature type="region of interest" description="Disordered" evidence="1">
    <location>
        <begin position="867"/>
        <end position="894"/>
    </location>
</feature>
<accession>A0AAW1NPW3</accession>